<keyword evidence="5 6" id="KW-0472">Membrane</keyword>
<dbReference type="RefSeq" id="WP_343791561.1">
    <property type="nucleotide sequence ID" value="NZ_BAAAEU010000015.1"/>
</dbReference>
<keyword evidence="4 6" id="KW-1133">Transmembrane helix</keyword>
<keyword evidence="8" id="KW-1185">Reference proteome</keyword>
<feature type="transmembrane region" description="Helical" evidence="6">
    <location>
        <begin position="217"/>
        <end position="236"/>
    </location>
</feature>
<reference evidence="7 8" key="1">
    <citation type="journal article" date="2019" name="Int. J. Syst. Evol. Microbiol.">
        <title>The Global Catalogue of Microorganisms (GCM) 10K type strain sequencing project: providing services to taxonomists for standard genome sequencing and annotation.</title>
        <authorList>
            <consortium name="The Broad Institute Genomics Platform"/>
            <consortium name="The Broad Institute Genome Sequencing Center for Infectious Disease"/>
            <person name="Wu L."/>
            <person name="Ma J."/>
        </authorList>
    </citation>
    <scope>NUCLEOTIDE SEQUENCE [LARGE SCALE GENOMIC DNA]</scope>
    <source>
        <strain evidence="7 8">JCM 15421</strain>
    </source>
</reference>
<dbReference type="CDD" id="cd06662">
    <property type="entry name" value="SURF1"/>
    <property type="match status" value="1"/>
</dbReference>
<accession>A0ABN1IMT9</accession>
<dbReference type="Proteomes" id="UP001501523">
    <property type="component" value="Unassembled WGS sequence"/>
</dbReference>
<evidence type="ECO:0000256" key="1">
    <source>
        <dbReference type="ARBA" id="ARBA00004370"/>
    </source>
</evidence>
<keyword evidence="3 6" id="KW-0812">Transmembrane</keyword>
<dbReference type="PANTHER" id="PTHR23427:SF2">
    <property type="entry name" value="SURFEIT LOCUS PROTEIN 1"/>
    <property type="match status" value="1"/>
</dbReference>
<keyword evidence="6" id="KW-1003">Cell membrane</keyword>
<sequence length="246" mass="27458">MARRWHRPGAFAIVLTLAGVALFVWLGTWQVRRAHEKLQLFAAFDAAAAQEPIALEQARREADPARYPRVRVGGRYDPDHAYVLDNQVREGRPGVMVFDVFEPSDGSTPLLANRGFLARDARGEPPPIPPPPSGEQTVTALYAPPPGSGLHLGGNALPRQKTWPKTSIYIDLGEVAADLGRRLDPRVLLLVPGDNGVPGSAFVREWRPEVFPPERHYGYAFTWFMFAAVAVAIFVIRHWRKEEIRK</sequence>
<dbReference type="Pfam" id="PF02104">
    <property type="entry name" value="SURF1"/>
    <property type="match status" value="1"/>
</dbReference>
<evidence type="ECO:0000256" key="6">
    <source>
        <dbReference type="RuleBase" id="RU363076"/>
    </source>
</evidence>
<evidence type="ECO:0000256" key="4">
    <source>
        <dbReference type="ARBA" id="ARBA00022989"/>
    </source>
</evidence>
<evidence type="ECO:0000256" key="5">
    <source>
        <dbReference type="ARBA" id="ARBA00023136"/>
    </source>
</evidence>
<dbReference type="PANTHER" id="PTHR23427">
    <property type="entry name" value="SURFEIT LOCUS PROTEIN"/>
    <property type="match status" value="1"/>
</dbReference>
<comment type="caution">
    <text evidence="6">Lacks conserved residue(s) required for the propagation of feature annotation.</text>
</comment>
<comment type="subcellular location">
    <subcellularLocation>
        <location evidence="6">Cell membrane</location>
        <topology evidence="6">Multi-pass membrane protein</topology>
    </subcellularLocation>
    <subcellularLocation>
        <location evidence="1">Membrane</location>
    </subcellularLocation>
</comment>
<organism evidence="7 8">
    <name type="scientific">Dokdonella soli</name>
    <dbReference type="NCBI Taxonomy" id="529810"/>
    <lineage>
        <taxon>Bacteria</taxon>
        <taxon>Pseudomonadati</taxon>
        <taxon>Pseudomonadota</taxon>
        <taxon>Gammaproteobacteria</taxon>
        <taxon>Lysobacterales</taxon>
        <taxon>Rhodanobacteraceae</taxon>
        <taxon>Dokdonella</taxon>
    </lineage>
</organism>
<dbReference type="PROSITE" id="PS50895">
    <property type="entry name" value="SURF1"/>
    <property type="match status" value="1"/>
</dbReference>
<dbReference type="EMBL" id="BAAAEU010000015">
    <property type="protein sequence ID" value="GAA0717624.1"/>
    <property type="molecule type" value="Genomic_DNA"/>
</dbReference>
<evidence type="ECO:0000256" key="3">
    <source>
        <dbReference type="ARBA" id="ARBA00022692"/>
    </source>
</evidence>
<comment type="caution">
    <text evidence="7">The sequence shown here is derived from an EMBL/GenBank/DDBJ whole genome shotgun (WGS) entry which is preliminary data.</text>
</comment>
<protein>
    <recommendedName>
        <fullName evidence="6">SURF1-like protein</fullName>
    </recommendedName>
</protein>
<comment type="similarity">
    <text evidence="2 6">Belongs to the SURF1 family.</text>
</comment>
<dbReference type="InterPro" id="IPR045214">
    <property type="entry name" value="Surf1/Surf4"/>
</dbReference>
<evidence type="ECO:0000313" key="7">
    <source>
        <dbReference type="EMBL" id="GAA0717624.1"/>
    </source>
</evidence>
<evidence type="ECO:0000313" key="8">
    <source>
        <dbReference type="Proteomes" id="UP001501523"/>
    </source>
</evidence>
<gene>
    <name evidence="7" type="ORF">GCM10009105_24790</name>
</gene>
<proteinExistence type="inferred from homology"/>
<evidence type="ECO:0000256" key="2">
    <source>
        <dbReference type="ARBA" id="ARBA00007165"/>
    </source>
</evidence>
<name>A0ABN1IMT9_9GAMM</name>
<dbReference type="InterPro" id="IPR002994">
    <property type="entry name" value="Surf1/Shy1"/>
</dbReference>